<gene>
    <name evidence="1" type="ORF">GCM10023230_07290</name>
</gene>
<accession>A0ABP8ZN17</accession>
<proteinExistence type="predicted"/>
<evidence type="ECO:0000313" key="2">
    <source>
        <dbReference type="Proteomes" id="UP001500141"/>
    </source>
</evidence>
<sequence>MDGILITNETYFDKEHNTTFRYQDKYKSFSIGSDFSTLVPFYQKLLKQVIGTKADETFKDFALSKEQTEKIKTIFEEQIDKTLPVYEDYKGTKIPHKRLEWKGEIYELHLGLNSPNNRKIDDFYKIVTIANECLKENKPMYLSIE</sequence>
<dbReference type="RefSeq" id="WP_264544100.1">
    <property type="nucleotide sequence ID" value="NZ_BAABIP010000007.1"/>
</dbReference>
<dbReference type="EMBL" id="BAABIP010000007">
    <property type="protein sequence ID" value="GAA4760864.1"/>
    <property type="molecule type" value="Genomic_DNA"/>
</dbReference>
<keyword evidence="2" id="KW-1185">Reference proteome</keyword>
<protein>
    <submittedName>
        <fullName evidence="1">Uncharacterized protein</fullName>
    </submittedName>
</protein>
<evidence type="ECO:0000313" key="1">
    <source>
        <dbReference type="EMBL" id="GAA4760864.1"/>
    </source>
</evidence>
<comment type="caution">
    <text evidence="1">The sequence shown here is derived from an EMBL/GenBank/DDBJ whole genome shotgun (WGS) entry which is preliminary data.</text>
</comment>
<name>A0ABP8ZN17_9FLAO</name>
<dbReference type="Proteomes" id="UP001500141">
    <property type="component" value="Unassembled WGS sequence"/>
</dbReference>
<organism evidence="1 2">
    <name type="scientific">Flavobacterium hankyongi</name>
    <dbReference type="NCBI Taxonomy" id="1176532"/>
    <lineage>
        <taxon>Bacteria</taxon>
        <taxon>Pseudomonadati</taxon>
        <taxon>Bacteroidota</taxon>
        <taxon>Flavobacteriia</taxon>
        <taxon>Flavobacteriales</taxon>
        <taxon>Flavobacteriaceae</taxon>
        <taxon>Flavobacterium</taxon>
    </lineage>
</organism>
<reference evidence="2" key="1">
    <citation type="journal article" date="2019" name="Int. J. Syst. Evol. Microbiol.">
        <title>The Global Catalogue of Microorganisms (GCM) 10K type strain sequencing project: providing services to taxonomists for standard genome sequencing and annotation.</title>
        <authorList>
            <consortium name="The Broad Institute Genomics Platform"/>
            <consortium name="The Broad Institute Genome Sequencing Center for Infectious Disease"/>
            <person name="Wu L."/>
            <person name="Ma J."/>
        </authorList>
    </citation>
    <scope>NUCLEOTIDE SEQUENCE [LARGE SCALE GENOMIC DNA]</scope>
    <source>
        <strain evidence="2">JCM 18198</strain>
    </source>
</reference>